<dbReference type="Proteomes" id="UP001143463">
    <property type="component" value="Unassembled WGS sequence"/>
</dbReference>
<dbReference type="RefSeq" id="WP_037038836.1">
    <property type="nucleotide sequence ID" value="NZ_BAAAUZ010000030.1"/>
</dbReference>
<feature type="transmembrane region" description="Helical" evidence="1">
    <location>
        <begin position="199"/>
        <end position="219"/>
    </location>
</feature>
<evidence type="ECO:0000259" key="2">
    <source>
        <dbReference type="Pfam" id="PF02517"/>
    </source>
</evidence>
<comment type="caution">
    <text evidence="3">The sequence shown here is derived from an EMBL/GenBank/DDBJ whole genome shotgun (WGS) entry which is preliminary data.</text>
</comment>
<organism evidence="3 4">
    <name type="scientific">Pseudonocardia halophobica</name>
    <dbReference type="NCBI Taxonomy" id="29401"/>
    <lineage>
        <taxon>Bacteria</taxon>
        <taxon>Bacillati</taxon>
        <taxon>Actinomycetota</taxon>
        <taxon>Actinomycetes</taxon>
        <taxon>Pseudonocardiales</taxon>
        <taxon>Pseudonocardiaceae</taxon>
        <taxon>Pseudonocardia</taxon>
    </lineage>
</organism>
<name>A0A9W6L4P6_9PSEU</name>
<evidence type="ECO:0000256" key="1">
    <source>
        <dbReference type="SAM" id="Phobius"/>
    </source>
</evidence>
<dbReference type="InterPro" id="IPR003675">
    <property type="entry name" value="Rce1/LyrA-like_dom"/>
</dbReference>
<dbReference type="EMBL" id="BSFQ01000007">
    <property type="protein sequence ID" value="GLL11034.1"/>
    <property type="molecule type" value="Genomic_DNA"/>
</dbReference>
<reference evidence="3" key="1">
    <citation type="journal article" date="2014" name="Int. J. Syst. Evol. Microbiol.">
        <title>Complete genome sequence of Corynebacterium casei LMG S-19264T (=DSM 44701T), isolated from a smear-ripened cheese.</title>
        <authorList>
            <consortium name="US DOE Joint Genome Institute (JGI-PGF)"/>
            <person name="Walter F."/>
            <person name="Albersmeier A."/>
            <person name="Kalinowski J."/>
            <person name="Ruckert C."/>
        </authorList>
    </citation>
    <scope>NUCLEOTIDE SEQUENCE</scope>
    <source>
        <strain evidence="3">VKM Ac-1069</strain>
    </source>
</reference>
<keyword evidence="3" id="KW-0378">Hydrolase</keyword>
<dbReference type="GO" id="GO:0006508">
    <property type="term" value="P:proteolysis"/>
    <property type="evidence" value="ECO:0007669"/>
    <property type="project" value="UniProtKB-KW"/>
</dbReference>
<keyword evidence="4" id="KW-1185">Reference proteome</keyword>
<dbReference type="GO" id="GO:0004175">
    <property type="term" value="F:endopeptidase activity"/>
    <property type="evidence" value="ECO:0007669"/>
    <property type="project" value="UniProtKB-ARBA"/>
</dbReference>
<evidence type="ECO:0000313" key="3">
    <source>
        <dbReference type="EMBL" id="GLL11034.1"/>
    </source>
</evidence>
<proteinExistence type="predicted"/>
<keyword evidence="1" id="KW-1133">Transmembrane helix</keyword>
<accession>A0A9W6L4P6</accession>
<sequence length="266" mass="28333">MTALVRRHRLVAFFLLTFVLSWWSWPLQAVGLAPVAHWSCGPLLAALIVAGVADGRAGYRDLGARLVRWRVGVGPWAFAILVPLLVLAVAVALNAAVWGAPAPDLARIAWGDLALVAAVRLVNPLDGPMGEEPGFRGYALPWLQVRRTPLTAALVLGPIVALWHLPLVVTGQLAPVGLPVTVVITVVYVWLFDRARGSVLLTLVFHVLQGTVGYAVLGLTGADAARMDLLTGALWTVLAVGLALDPRMRRAAPEEATVTRLAARTA</sequence>
<dbReference type="PANTHER" id="PTHR35797:SF1">
    <property type="entry name" value="PROTEASE"/>
    <property type="match status" value="1"/>
</dbReference>
<reference evidence="3" key="2">
    <citation type="submission" date="2023-01" db="EMBL/GenBank/DDBJ databases">
        <authorList>
            <person name="Sun Q."/>
            <person name="Evtushenko L."/>
        </authorList>
    </citation>
    <scope>NUCLEOTIDE SEQUENCE</scope>
    <source>
        <strain evidence="3">VKM Ac-1069</strain>
    </source>
</reference>
<dbReference type="AlphaFoldDB" id="A0A9W6L4P6"/>
<keyword evidence="1" id="KW-0812">Transmembrane</keyword>
<protein>
    <submittedName>
        <fullName evidence="3">CAAX amino protease</fullName>
    </submittedName>
</protein>
<dbReference type="Pfam" id="PF02517">
    <property type="entry name" value="Rce1-like"/>
    <property type="match status" value="1"/>
</dbReference>
<dbReference type="PANTHER" id="PTHR35797">
    <property type="entry name" value="PROTEASE-RELATED"/>
    <property type="match status" value="1"/>
</dbReference>
<feature type="transmembrane region" description="Helical" evidence="1">
    <location>
        <begin position="36"/>
        <end position="55"/>
    </location>
</feature>
<dbReference type="InterPro" id="IPR042150">
    <property type="entry name" value="MmRce1-like"/>
</dbReference>
<gene>
    <name evidence="3" type="ORF">GCM10017577_21750</name>
</gene>
<feature type="transmembrane region" description="Helical" evidence="1">
    <location>
        <begin position="76"/>
        <end position="99"/>
    </location>
</feature>
<feature type="transmembrane region" description="Helical" evidence="1">
    <location>
        <begin position="173"/>
        <end position="192"/>
    </location>
</feature>
<feature type="transmembrane region" description="Helical" evidence="1">
    <location>
        <begin position="225"/>
        <end position="244"/>
    </location>
</feature>
<keyword evidence="1" id="KW-0472">Membrane</keyword>
<dbReference type="GO" id="GO:0080120">
    <property type="term" value="P:CAAX-box protein maturation"/>
    <property type="evidence" value="ECO:0007669"/>
    <property type="project" value="UniProtKB-ARBA"/>
</dbReference>
<keyword evidence="3" id="KW-0645">Protease</keyword>
<evidence type="ECO:0000313" key="4">
    <source>
        <dbReference type="Proteomes" id="UP001143463"/>
    </source>
</evidence>
<feature type="domain" description="CAAX prenyl protease 2/Lysostaphin resistance protein A-like" evidence="2">
    <location>
        <begin position="121"/>
        <end position="208"/>
    </location>
</feature>